<dbReference type="GO" id="GO:0006357">
    <property type="term" value="P:regulation of transcription by RNA polymerase II"/>
    <property type="evidence" value="ECO:0007669"/>
    <property type="project" value="InterPro"/>
</dbReference>
<dbReference type="SUPFAM" id="SSF47954">
    <property type="entry name" value="Cyclin-like"/>
    <property type="match status" value="2"/>
</dbReference>
<dbReference type="GO" id="GO:0030154">
    <property type="term" value="P:cell differentiation"/>
    <property type="evidence" value="ECO:0007669"/>
    <property type="project" value="TreeGrafter"/>
</dbReference>
<dbReference type="GO" id="GO:0000785">
    <property type="term" value="C:chromatin"/>
    <property type="evidence" value="ECO:0007669"/>
    <property type="project" value="TreeGrafter"/>
</dbReference>
<dbReference type="EMBL" id="MPUH01000947">
    <property type="protein sequence ID" value="OMJ71892.1"/>
    <property type="molecule type" value="Genomic_DNA"/>
</dbReference>
<dbReference type="SMART" id="SM01368">
    <property type="entry name" value="RB_A"/>
    <property type="match status" value="1"/>
</dbReference>
<gene>
    <name evidence="2" type="ORF">SteCoe_29775</name>
</gene>
<name>A0A1R2B550_9CILI</name>
<dbReference type="GO" id="GO:2000134">
    <property type="term" value="P:negative regulation of G1/S transition of mitotic cell cycle"/>
    <property type="evidence" value="ECO:0007669"/>
    <property type="project" value="TreeGrafter"/>
</dbReference>
<dbReference type="Proteomes" id="UP000187209">
    <property type="component" value="Unassembled WGS sequence"/>
</dbReference>
<dbReference type="Pfam" id="PF01858">
    <property type="entry name" value="RB_A"/>
    <property type="match status" value="1"/>
</dbReference>
<dbReference type="GO" id="GO:0005634">
    <property type="term" value="C:nucleus"/>
    <property type="evidence" value="ECO:0007669"/>
    <property type="project" value="InterPro"/>
</dbReference>
<dbReference type="InterPro" id="IPR002719">
    <property type="entry name" value="RB_B"/>
</dbReference>
<dbReference type="InterPro" id="IPR028309">
    <property type="entry name" value="RB_fam"/>
</dbReference>
<dbReference type="AlphaFoldDB" id="A0A1R2B550"/>
<sequence>MTEALRFDLWDNLYDLTIDENTKQQSEELFFKIKYFEGELDESKTLILMRCCALVSSQNTTMTTIDGGEIKGSYINISSFLKGTPTDLSTYLGYLEKLILHIPDHIGVIIKELIRKIEISTIMHKKFVEIWDKAELKGNDEFLASTKQFLWLLVINIKSTLKINSIFESGYLIIAVYNTAFCSFDSHSLSFSLPYIPELCKIMKASIEQTKSWVENIETLLTDYLQKGHLCSKNGHLSGMFSGSVLNKNISLLSSTYQSSLNQDDFDERDLILIKQKIRTPQKPRCIRVSKPHEIIGKVLKWDEPNNGLNISSKLNEVSLPPVSPFIPPPTPMTMTMELNNWFVDLLDSVTNPEILLKQIVPDYLYEGLLLRRNDMLESTKKVFDQRNIGTKNALGMMFINENFEMQEITSKTSDQNTRVEELRNFFTIVIGRILLKELEKLPNSETLARNEEFNRGIYACCLEALLYLHSVVSINFEEVLDICGSSPFEFWKVINSFLQFSNNIPQSLRRHYREIEIKIISSLAWREGSKINQAIRSLINGIQEPNETSLFLRRVLSHCANRILELSNCLGLAEMVREEIWSAFKGLLSEKTELLVNRHVDHMIVCTIYAVCKVNSSVSFKQIIEKYRQLYLEEPNFFKKVYIDEETSEDIINFYNLEYIRVMKEVIMVKGMTAKPRIDILHPASPLRSSMPIQMISSGVISSIMKSPIKSPFRTPRSEILWATSESFSPTPKFVSQKINFESGQPIKKPKIIANILQVRQEDIGPAPSLKKDNSLN</sequence>
<dbReference type="OrthoDB" id="296545at2759"/>
<dbReference type="GO" id="GO:0000977">
    <property type="term" value="F:RNA polymerase II transcription regulatory region sequence-specific DNA binding"/>
    <property type="evidence" value="ECO:0007669"/>
    <property type="project" value="TreeGrafter"/>
</dbReference>
<evidence type="ECO:0000259" key="1">
    <source>
        <dbReference type="SMART" id="SM01368"/>
    </source>
</evidence>
<organism evidence="2 3">
    <name type="scientific">Stentor coeruleus</name>
    <dbReference type="NCBI Taxonomy" id="5963"/>
    <lineage>
        <taxon>Eukaryota</taxon>
        <taxon>Sar</taxon>
        <taxon>Alveolata</taxon>
        <taxon>Ciliophora</taxon>
        <taxon>Postciliodesmatophora</taxon>
        <taxon>Heterotrichea</taxon>
        <taxon>Heterotrichida</taxon>
        <taxon>Stentoridae</taxon>
        <taxon>Stentor</taxon>
    </lineage>
</organism>
<evidence type="ECO:0000313" key="2">
    <source>
        <dbReference type="EMBL" id="OMJ71892.1"/>
    </source>
</evidence>
<accession>A0A1R2B550</accession>
<keyword evidence="3" id="KW-1185">Reference proteome</keyword>
<dbReference type="PANTHER" id="PTHR13742:SF17">
    <property type="entry name" value="RE32990P-RELATED"/>
    <property type="match status" value="1"/>
</dbReference>
<feature type="domain" description="Retinoblastoma-associated protein A-box" evidence="1">
    <location>
        <begin position="331"/>
        <end position="536"/>
    </location>
</feature>
<reference evidence="2 3" key="1">
    <citation type="submission" date="2016-11" db="EMBL/GenBank/DDBJ databases">
        <title>The macronuclear genome of Stentor coeruleus: a giant cell with tiny introns.</title>
        <authorList>
            <person name="Slabodnick M."/>
            <person name="Ruby J.G."/>
            <person name="Reiff S.B."/>
            <person name="Swart E.C."/>
            <person name="Gosai S."/>
            <person name="Prabakaran S."/>
            <person name="Witkowska E."/>
            <person name="Larue G.E."/>
            <person name="Fisher S."/>
            <person name="Freeman R.M."/>
            <person name="Gunawardena J."/>
            <person name="Chu W."/>
            <person name="Stover N.A."/>
            <person name="Gregory B.D."/>
            <person name="Nowacki M."/>
            <person name="Derisi J."/>
            <person name="Roy S.W."/>
            <person name="Marshall W.F."/>
            <person name="Sood P."/>
        </authorList>
    </citation>
    <scope>NUCLEOTIDE SEQUENCE [LARGE SCALE GENOMIC DNA]</scope>
    <source>
        <strain evidence="2">WM001</strain>
    </source>
</reference>
<dbReference type="Pfam" id="PF01857">
    <property type="entry name" value="RB_B"/>
    <property type="match status" value="1"/>
</dbReference>
<dbReference type="PANTHER" id="PTHR13742">
    <property type="entry name" value="RETINOBLASTOMA-ASSOCIATED PROTEIN RB -RELATED"/>
    <property type="match status" value="1"/>
</dbReference>
<evidence type="ECO:0000313" key="3">
    <source>
        <dbReference type="Proteomes" id="UP000187209"/>
    </source>
</evidence>
<dbReference type="InterPro" id="IPR036915">
    <property type="entry name" value="Cyclin-like_sf"/>
</dbReference>
<dbReference type="CDD" id="cd20548">
    <property type="entry name" value="CYCLIN_RB-like"/>
    <property type="match status" value="1"/>
</dbReference>
<dbReference type="InterPro" id="IPR002720">
    <property type="entry name" value="RB_A"/>
</dbReference>
<dbReference type="GO" id="GO:0005667">
    <property type="term" value="C:transcription regulator complex"/>
    <property type="evidence" value="ECO:0007669"/>
    <property type="project" value="TreeGrafter"/>
</dbReference>
<protein>
    <recommendedName>
        <fullName evidence="1">Retinoblastoma-associated protein A-box domain-containing protein</fullName>
    </recommendedName>
</protein>
<proteinExistence type="predicted"/>
<dbReference type="Gene3D" id="1.10.472.10">
    <property type="entry name" value="Cyclin-like"/>
    <property type="match status" value="2"/>
</dbReference>
<comment type="caution">
    <text evidence="2">The sequence shown here is derived from an EMBL/GenBank/DDBJ whole genome shotgun (WGS) entry which is preliminary data.</text>
</comment>